<name>A0A0P7UY37_SCLFO</name>
<keyword evidence="1" id="KW-0175">Coiled coil</keyword>
<comment type="caution">
    <text evidence="2">The sequence shown here is derived from an EMBL/GenBank/DDBJ whole genome shotgun (WGS) entry which is preliminary data.</text>
</comment>
<accession>A0A0P7UY37</accession>
<dbReference type="EMBL" id="JARO02002061">
    <property type="protein sequence ID" value="KPP73637.1"/>
    <property type="molecule type" value="Genomic_DNA"/>
</dbReference>
<organism evidence="2 3">
    <name type="scientific">Scleropages formosus</name>
    <name type="common">Asian bonytongue</name>
    <name type="synonym">Osteoglossum formosum</name>
    <dbReference type="NCBI Taxonomy" id="113540"/>
    <lineage>
        <taxon>Eukaryota</taxon>
        <taxon>Metazoa</taxon>
        <taxon>Chordata</taxon>
        <taxon>Craniata</taxon>
        <taxon>Vertebrata</taxon>
        <taxon>Euteleostomi</taxon>
        <taxon>Actinopterygii</taxon>
        <taxon>Neopterygii</taxon>
        <taxon>Teleostei</taxon>
        <taxon>Osteoglossocephala</taxon>
        <taxon>Osteoglossomorpha</taxon>
        <taxon>Osteoglossiformes</taxon>
        <taxon>Osteoglossidae</taxon>
        <taxon>Scleropages</taxon>
    </lineage>
</organism>
<evidence type="ECO:0000313" key="2">
    <source>
        <dbReference type="EMBL" id="KPP73637.1"/>
    </source>
</evidence>
<dbReference type="AlphaFoldDB" id="A0A0P7UY37"/>
<feature type="non-terminal residue" evidence="2">
    <location>
        <position position="1"/>
    </location>
</feature>
<evidence type="ECO:0000313" key="3">
    <source>
        <dbReference type="Proteomes" id="UP000034805"/>
    </source>
</evidence>
<gene>
    <name evidence="2" type="ORF">Z043_107255</name>
</gene>
<dbReference type="Proteomes" id="UP000034805">
    <property type="component" value="Unassembled WGS sequence"/>
</dbReference>
<evidence type="ECO:0000256" key="1">
    <source>
        <dbReference type="SAM" id="Coils"/>
    </source>
</evidence>
<protein>
    <submittedName>
        <fullName evidence="2">Uncharacterized protein</fullName>
    </submittedName>
</protein>
<reference evidence="2 3" key="1">
    <citation type="submission" date="2015-08" db="EMBL/GenBank/DDBJ databases">
        <title>The genome of the Asian arowana (Scleropages formosus).</title>
        <authorList>
            <person name="Tan M.H."/>
            <person name="Gan H.M."/>
            <person name="Croft L.J."/>
            <person name="Austin C.M."/>
        </authorList>
    </citation>
    <scope>NUCLEOTIDE SEQUENCE [LARGE SCALE GENOMIC DNA]</scope>
    <source>
        <strain evidence="2">Aro1</strain>
    </source>
</reference>
<sequence length="58" mass="6703">ELKQLQQELEALRRTRASVRALERMAACARQNIQIAIKNTDTLSDLNQGWQIFFTGKK</sequence>
<proteinExistence type="predicted"/>
<feature type="coiled-coil region" evidence="1">
    <location>
        <begin position="2"/>
        <end position="39"/>
    </location>
</feature>